<evidence type="ECO:0000313" key="3">
    <source>
        <dbReference type="EMBL" id="HAT1684981.1"/>
    </source>
</evidence>
<accession>A0AAN5LDW2</accession>
<evidence type="ECO:0000259" key="2">
    <source>
        <dbReference type="Pfam" id="PF12773"/>
    </source>
</evidence>
<evidence type="ECO:0000256" key="1">
    <source>
        <dbReference type="SAM" id="MobiDB-lite"/>
    </source>
</evidence>
<gene>
    <name evidence="3" type="ORF">I8Y21_005808</name>
</gene>
<proteinExistence type="predicted"/>
<dbReference type="EMBL" id="DACSEO010000137">
    <property type="protein sequence ID" value="HAT1684981.1"/>
    <property type="molecule type" value="Genomic_DNA"/>
</dbReference>
<reference evidence="3" key="2">
    <citation type="submission" date="2020-11" db="EMBL/GenBank/DDBJ databases">
        <authorList>
            <consortium name="NCBI Pathogen Detection Project"/>
        </authorList>
    </citation>
    <scope>NUCLEOTIDE SEQUENCE</scope>
    <source>
        <strain evidence="3">R404</strain>
    </source>
</reference>
<organism evidence="3 4">
    <name type="scientific">Klebsiella oxytoca</name>
    <dbReference type="NCBI Taxonomy" id="571"/>
    <lineage>
        <taxon>Bacteria</taxon>
        <taxon>Pseudomonadati</taxon>
        <taxon>Pseudomonadota</taxon>
        <taxon>Gammaproteobacteria</taxon>
        <taxon>Enterobacterales</taxon>
        <taxon>Enterobacteriaceae</taxon>
        <taxon>Klebsiella/Raoultella group</taxon>
        <taxon>Klebsiella</taxon>
    </lineage>
</organism>
<sequence>MGIFKRLLSSHSDRGKRGRHRDHRQVHRASSYHNDSHHYNNSRNYQENGTDTGQVCPHCQKTNTSDARFCSFCGGTLIVICPGCHQTMSPSAIFCSKCGTQVSAESKS</sequence>
<dbReference type="AlphaFoldDB" id="A0AAN5LDW2"/>
<name>A0AAN5LDW2_KLEOX</name>
<reference evidence="3" key="1">
    <citation type="journal article" date="2018" name="Genome Biol.">
        <title>SKESA: strategic k-mer extension for scrupulous assemblies.</title>
        <authorList>
            <person name="Souvorov A."/>
            <person name="Agarwala R."/>
            <person name="Lipman D.J."/>
        </authorList>
    </citation>
    <scope>NUCLEOTIDE SEQUENCE</scope>
    <source>
        <strain evidence="3">R404</strain>
    </source>
</reference>
<feature type="region of interest" description="Disordered" evidence="1">
    <location>
        <begin position="1"/>
        <end position="46"/>
    </location>
</feature>
<dbReference type="InterPro" id="IPR025874">
    <property type="entry name" value="DZR"/>
</dbReference>
<comment type="caution">
    <text evidence="3">The sequence shown here is derived from an EMBL/GenBank/DDBJ whole genome shotgun (WGS) entry which is preliminary data.</text>
</comment>
<dbReference type="Proteomes" id="UP000856143">
    <property type="component" value="Unassembled WGS sequence"/>
</dbReference>
<protein>
    <submittedName>
        <fullName evidence="3">Zinc-ribbon domain-containing protein</fullName>
    </submittedName>
</protein>
<evidence type="ECO:0000313" key="4">
    <source>
        <dbReference type="Proteomes" id="UP000856143"/>
    </source>
</evidence>
<feature type="domain" description="DZANK-type" evidence="2">
    <location>
        <begin position="56"/>
        <end position="99"/>
    </location>
</feature>
<feature type="compositionally biased region" description="Basic residues" evidence="1">
    <location>
        <begin position="14"/>
        <end position="27"/>
    </location>
</feature>
<dbReference type="Pfam" id="PF12773">
    <property type="entry name" value="DZR"/>
    <property type="match status" value="1"/>
</dbReference>